<dbReference type="InterPro" id="IPR013747">
    <property type="entry name" value="ACP_syn_III_C"/>
</dbReference>
<comment type="caution">
    <text evidence="12">The sequence shown here is derived from an EMBL/GenBank/DDBJ whole genome shotgun (WGS) entry which is preliminary data.</text>
</comment>
<evidence type="ECO:0000256" key="3">
    <source>
        <dbReference type="ARBA" id="ARBA00022516"/>
    </source>
</evidence>
<protein>
    <recommendedName>
        <fullName evidence="9">Beta-ketoacyl-[acyl-carrier-protein] synthase III</fullName>
        <shortName evidence="9">Beta-ketoacyl-ACP synthase III</shortName>
        <shortName evidence="9">KAS III</shortName>
        <ecNumber evidence="9">2.3.1.180</ecNumber>
    </recommendedName>
    <alternativeName>
        <fullName evidence="9">3-oxoacyl-[acyl-carrier-protein] synthase 3</fullName>
    </alternativeName>
    <alternativeName>
        <fullName evidence="9">3-oxoacyl-[acyl-carrier-protein] synthase III</fullName>
    </alternativeName>
</protein>
<dbReference type="GO" id="GO:0044550">
    <property type="term" value="P:secondary metabolite biosynthetic process"/>
    <property type="evidence" value="ECO:0007669"/>
    <property type="project" value="TreeGrafter"/>
</dbReference>
<evidence type="ECO:0000313" key="12">
    <source>
        <dbReference type="EMBL" id="KRM69925.1"/>
    </source>
</evidence>
<dbReference type="InterPro" id="IPR013751">
    <property type="entry name" value="ACP_syn_III_N"/>
</dbReference>
<dbReference type="Proteomes" id="UP000052012">
    <property type="component" value="Unassembled WGS sequence"/>
</dbReference>
<dbReference type="GO" id="GO:0006633">
    <property type="term" value="P:fatty acid biosynthetic process"/>
    <property type="evidence" value="ECO:0007669"/>
    <property type="project" value="UniProtKB-UniRule"/>
</dbReference>
<dbReference type="RefSeq" id="WP_056965545.1">
    <property type="nucleotide sequence ID" value="NZ_AYYQ01000001.1"/>
</dbReference>
<dbReference type="EC" id="2.3.1.180" evidence="9"/>
<comment type="catalytic activity">
    <reaction evidence="9">
        <text>malonyl-[ACP] + acetyl-CoA + H(+) = 3-oxobutanoyl-[ACP] + CO2 + CoA</text>
        <dbReference type="Rhea" id="RHEA:12080"/>
        <dbReference type="Rhea" id="RHEA-COMP:9623"/>
        <dbReference type="Rhea" id="RHEA-COMP:9625"/>
        <dbReference type="ChEBI" id="CHEBI:15378"/>
        <dbReference type="ChEBI" id="CHEBI:16526"/>
        <dbReference type="ChEBI" id="CHEBI:57287"/>
        <dbReference type="ChEBI" id="CHEBI:57288"/>
        <dbReference type="ChEBI" id="CHEBI:78449"/>
        <dbReference type="ChEBI" id="CHEBI:78450"/>
        <dbReference type="EC" id="2.3.1.180"/>
    </reaction>
</comment>
<dbReference type="GO" id="GO:0033818">
    <property type="term" value="F:beta-ketoacyl-acyl-carrier-protein synthase III activity"/>
    <property type="evidence" value="ECO:0007669"/>
    <property type="project" value="UniProtKB-UniRule"/>
</dbReference>
<dbReference type="SUPFAM" id="SSF53901">
    <property type="entry name" value="Thiolase-like"/>
    <property type="match status" value="1"/>
</dbReference>
<gene>
    <name evidence="9" type="primary">fabH</name>
    <name evidence="12" type="ORF">FD06_GL000091</name>
</gene>
<dbReference type="PATRIC" id="fig|1423781.4.peg.93"/>
<keyword evidence="13" id="KW-1185">Reference proteome</keyword>
<keyword evidence="8 9" id="KW-0012">Acyltransferase</keyword>
<dbReference type="UniPathway" id="UPA00094"/>
<dbReference type="NCBIfam" id="TIGR00747">
    <property type="entry name" value="fabH"/>
    <property type="match status" value="1"/>
</dbReference>
<keyword evidence="5 9" id="KW-0276">Fatty acid metabolism</keyword>
<comment type="pathway">
    <text evidence="9">Lipid metabolism; fatty acid biosynthesis.</text>
</comment>
<evidence type="ECO:0000259" key="10">
    <source>
        <dbReference type="Pfam" id="PF08541"/>
    </source>
</evidence>
<keyword evidence="7 9" id="KW-0275">Fatty acid biosynthesis</keyword>
<dbReference type="STRING" id="1423781.FD06_GL000091"/>
<dbReference type="GO" id="GO:0004315">
    <property type="term" value="F:3-oxoacyl-[acyl-carrier-protein] synthase activity"/>
    <property type="evidence" value="ECO:0007669"/>
    <property type="project" value="InterPro"/>
</dbReference>
<evidence type="ECO:0000256" key="9">
    <source>
        <dbReference type="HAMAP-Rule" id="MF_01815"/>
    </source>
</evidence>
<dbReference type="NCBIfam" id="NF006829">
    <property type="entry name" value="PRK09352.1"/>
    <property type="match status" value="1"/>
</dbReference>
<dbReference type="Pfam" id="PF08545">
    <property type="entry name" value="ACP_syn_III"/>
    <property type="match status" value="1"/>
</dbReference>
<keyword evidence="9" id="KW-0511">Multifunctional enzyme</keyword>
<dbReference type="InterPro" id="IPR004655">
    <property type="entry name" value="FabH"/>
</dbReference>
<reference evidence="12 13" key="1">
    <citation type="journal article" date="2015" name="Genome Announc.">
        <title>Expanding the biotechnology potential of lactobacilli through comparative genomics of 213 strains and associated genera.</title>
        <authorList>
            <person name="Sun Z."/>
            <person name="Harris H.M."/>
            <person name="McCann A."/>
            <person name="Guo C."/>
            <person name="Argimon S."/>
            <person name="Zhang W."/>
            <person name="Yang X."/>
            <person name="Jeffery I.B."/>
            <person name="Cooney J.C."/>
            <person name="Kagawa T.F."/>
            <person name="Liu W."/>
            <person name="Song Y."/>
            <person name="Salvetti E."/>
            <person name="Wrobel A."/>
            <person name="Rasinkangas P."/>
            <person name="Parkhill J."/>
            <person name="Rea M.C."/>
            <person name="O'Sullivan O."/>
            <person name="Ritari J."/>
            <person name="Douillard F.P."/>
            <person name="Paul Ross R."/>
            <person name="Yang R."/>
            <person name="Briner A.E."/>
            <person name="Felis G.E."/>
            <person name="de Vos W.M."/>
            <person name="Barrangou R."/>
            <person name="Klaenhammer T.R."/>
            <person name="Caufield P.W."/>
            <person name="Cui Y."/>
            <person name="Zhang H."/>
            <person name="O'Toole P.W."/>
        </authorList>
    </citation>
    <scope>NUCLEOTIDE SEQUENCE [LARGE SCALE GENOMIC DNA]</scope>
    <source>
        <strain evidence="12 13">DSM 23829</strain>
    </source>
</reference>
<organism evidence="12 13">
    <name type="scientific">Apilactobacillus ozensis DSM 23829 = JCM 17196</name>
    <dbReference type="NCBI Taxonomy" id="1423781"/>
    <lineage>
        <taxon>Bacteria</taxon>
        <taxon>Bacillati</taxon>
        <taxon>Bacillota</taxon>
        <taxon>Bacilli</taxon>
        <taxon>Lactobacillales</taxon>
        <taxon>Lactobacillaceae</taxon>
        <taxon>Apilactobacillus</taxon>
    </lineage>
</organism>
<evidence type="ECO:0000256" key="5">
    <source>
        <dbReference type="ARBA" id="ARBA00022832"/>
    </source>
</evidence>
<dbReference type="EMBL" id="AYYQ01000001">
    <property type="protein sequence ID" value="KRM69925.1"/>
    <property type="molecule type" value="Genomic_DNA"/>
</dbReference>
<feature type="domain" description="Beta-ketoacyl-[acyl-carrier-protein] synthase III C-terminal" evidence="10">
    <location>
        <begin position="231"/>
        <end position="317"/>
    </location>
</feature>
<dbReference type="HAMAP" id="MF_01815">
    <property type="entry name" value="FabH"/>
    <property type="match status" value="1"/>
</dbReference>
<evidence type="ECO:0000259" key="11">
    <source>
        <dbReference type="Pfam" id="PF08545"/>
    </source>
</evidence>
<evidence type="ECO:0000256" key="1">
    <source>
        <dbReference type="ARBA" id="ARBA00008642"/>
    </source>
</evidence>
<proteinExistence type="inferred from homology"/>
<name>A0A0R2AT98_9LACO</name>
<feature type="region of interest" description="ACP-binding" evidence="9">
    <location>
        <begin position="245"/>
        <end position="249"/>
    </location>
</feature>
<accession>A0A0R2AT98</accession>
<dbReference type="CDD" id="cd00830">
    <property type="entry name" value="KAS_III"/>
    <property type="match status" value="1"/>
</dbReference>
<dbReference type="OrthoDB" id="9815506at2"/>
<feature type="active site" evidence="9">
    <location>
        <position position="274"/>
    </location>
</feature>
<keyword evidence="2 9" id="KW-0963">Cytoplasm</keyword>
<comment type="subcellular location">
    <subcellularLocation>
        <location evidence="9">Cytoplasm</location>
    </subcellularLocation>
</comment>
<evidence type="ECO:0000256" key="7">
    <source>
        <dbReference type="ARBA" id="ARBA00023160"/>
    </source>
</evidence>
<dbReference type="AlphaFoldDB" id="A0A0R2AT98"/>
<sequence>MSGFSILSTAKAVPEKVVTNDDLAKIMDTSDEWITRRTGIKTRHIANKETTTSLCTNVAEKLLQRARVDVSEIDFIIVGTMSSDYQTPSTAAAVQGLIGATNAVAFDINAACSGFVFGLDILNSLLNQKVESKGILIGGETLSKMIDWNDRSTAVLFGDGAGGVLVSNQGSGQILSKDLKTYGDKGSSLTAGHMSKTDKNADIYFHMDGRAVYDFATHSVPASITRAADVAKLDLKDIDYFVLHQANARIIKSVSRKLGISIDRFPININHYGNTAAASEPILLEELTQHGTITRGNIVALSGFGGGLTTGTVILKY</sequence>
<dbReference type="PANTHER" id="PTHR34069">
    <property type="entry name" value="3-OXOACYL-[ACYL-CARRIER-PROTEIN] SYNTHASE 3"/>
    <property type="match status" value="1"/>
</dbReference>
<dbReference type="Gene3D" id="3.40.47.10">
    <property type="match status" value="1"/>
</dbReference>
<feature type="active site" evidence="9">
    <location>
        <position position="112"/>
    </location>
</feature>
<dbReference type="GO" id="GO:0005737">
    <property type="term" value="C:cytoplasm"/>
    <property type="evidence" value="ECO:0007669"/>
    <property type="project" value="UniProtKB-SubCell"/>
</dbReference>
<comment type="subunit">
    <text evidence="9">Homodimer.</text>
</comment>
<keyword evidence="4 9" id="KW-0808">Transferase</keyword>
<evidence type="ECO:0000256" key="8">
    <source>
        <dbReference type="ARBA" id="ARBA00023315"/>
    </source>
</evidence>
<evidence type="ECO:0000256" key="6">
    <source>
        <dbReference type="ARBA" id="ARBA00023098"/>
    </source>
</evidence>
<comment type="function">
    <text evidence="9">Catalyzes the condensation reaction of fatty acid synthesis by the addition to an acyl acceptor of two carbons from malonyl-ACP. Catalyzes the first condensation reaction which initiates fatty acid synthesis and may therefore play a role in governing the total rate of fatty acid production. Possesses both acetoacetyl-ACP synthase and acetyl transacylase activities. Its substrate specificity determines the biosynthesis of branched-chain and/or straight-chain of fatty acids.</text>
</comment>
<keyword evidence="3 9" id="KW-0444">Lipid biosynthesis</keyword>
<feature type="domain" description="Beta-ketoacyl-[acyl-carrier-protein] synthase III N-terminal" evidence="11">
    <location>
        <begin position="106"/>
        <end position="183"/>
    </location>
</feature>
<dbReference type="Pfam" id="PF08541">
    <property type="entry name" value="ACP_syn_III_C"/>
    <property type="match status" value="1"/>
</dbReference>
<dbReference type="PANTHER" id="PTHR34069:SF2">
    <property type="entry name" value="BETA-KETOACYL-[ACYL-CARRIER-PROTEIN] SYNTHASE III"/>
    <property type="match status" value="1"/>
</dbReference>
<keyword evidence="6 9" id="KW-0443">Lipid metabolism</keyword>
<comment type="domain">
    <text evidence="9">The last Arg residue of the ACP-binding site is essential for the weak association between ACP/AcpP and FabH.</text>
</comment>
<evidence type="ECO:0000256" key="4">
    <source>
        <dbReference type="ARBA" id="ARBA00022679"/>
    </source>
</evidence>
<evidence type="ECO:0000256" key="2">
    <source>
        <dbReference type="ARBA" id="ARBA00022490"/>
    </source>
</evidence>
<dbReference type="InterPro" id="IPR016039">
    <property type="entry name" value="Thiolase-like"/>
</dbReference>
<comment type="similarity">
    <text evidence="1 9">Belongs to the thiolase-like superfamily. FabH family.</text>
</comment>
<evidence type="ECO:0000313" key="13">
    <source>
        <dbReference type="Proteomes" id="UP000052012"/>
    </source>
</evidence>
<feature type="active site" evidence="9">
    <location>
        <position position="244"/>
    </location>
</feature>